<evidence type="ECO:0000256" key="2">
    <source>
        <dbReference type="ARBA" id="ARBA00005182"/>
    </source>
</evidence>
<keyword evidence="5" id="KW-0574">Periplasm</keyword>
<evidence type="ECO:0000313" key="8">
    <source>
        <dbReference type="EMBL" id="MER2249597.1"/>
    </source>
</evidence>
<protein>
    <recommendedName>
        <fullName evidence="7">AlgX/AlgJ SGNH hydrolase-like domain-containing protein</fullName>
    </recommendedName>
</protein>
<dbReference type="Pfam" id="PF16822">
    <property type="entry name" value="ALGX"/>
    <property type="match status" value="1"/>
</dbReference>
<gene>
    <name evidence="8" type="ORF">ABS772_06660</name>
</gene>
<keyword evidence="9" id="KW-1185">Reference proteome</keyword>
<evidence type="ECO:0000256" key="3">
    <source>
        <dbReference type="ARBA" id="ARBA00022679"/>
    </source>
</evidence>
<evidence type="ECO:0000313" key="9">
    <source>
        <dbReference type="Proteomes" id="UP001480955"/>
    </source>
</evidence>
<evidence type="ECO:0000256" key="5">
    <source>
        <dbReference type="ARBA" id="ARBA00022764"/>
    </source>
</evidence>
<dbReference type="InterPro" id="IPR031811">
    <property type="entry name" value="ALGX/ALGJ_SGNH-like"/>
</dbReference>
<reference evidence="8 9" key="1">
    <citation type="submission" date="2024-06" db="EMBL/GenBank/DDBJ databases">
        <authorList>
            <person name="Campbell A.G."/>
        </authorList>
    </citation>
    <scope>NUCLEOTIDE SEQUENCE [LARGE SCALE GENOMIC DNA]</scope>
    <source>
        <strain evidence="8 9">EM12</strain>
    </source>
</reference>
<keyword evidence="4" id="KW-0732">Signal</keyword>
<feature type="domain" description="AlgX/AlgJ SGNH hydrolase-like" evidence="7">
    <location>
        <begin position="14"/>
        <end position="225"/>
    </location>
</feature>
<organism evidence="8 9">
    <name type="scientific">Methylorubrum podarium</name>
    <dbReference type="NCBI Taxonomy" id="200476"/>
    <lineage>
        <taxon>Bacteria</taxon>
        <taxon>Pseudomonadati</taxon>
        <taxon>Pseudomonadota</taxon>
        <taxon>Alphaproteobacteria</taxon>
        <taxon>Hyphomicrobiales</taxon>
        <taxon>Methylobacteriaceae</taxon>
        <taxon>Methylorubrum</taxon>
    </lineage>
</organism>
<keyword evidence="6" id="KW-0016">Alginate biosynthesis</keyword>
<sequence>MSDTATDHITDHIHVGKDGWLFVVAGSNNVIAQFNASGFMARQAELWRELIAARAARAGRLGIAYHHVVVPEKLSVYDNFLDGIAVDPRLSPARRLIRGLPRRRWFSRLKGRLRDWPTTRVLRRTCVDLVEPMRAARGGEDLFYRTDSHWTFAGCHLAYVEICRALRAPPCPDLSARGYRETEISGDLGGRFDPPRTERTRIHELQRDAVRRYASPIVAAREAAGRADTLHVGSHVIYGNAAARDPRRLVLFGDSYSHFAPLMLTIMLAETFAEVHFVWSTSVDWAYVERVRPDILLTEIAERFMFRVPDDRFDLEAYAAERFGAELAGGGGEAA</sequence>
<evidence type="ECO:0000256" key="4">
    <source>
        <dbReference type="ARBA" id="ARBA00022729"/>
    </source>
</evidence>
<dbReference type="EMBL" id="JBELQE010000043">
    <property type="protein sequence ID" value="MER2249597.1"/>
    <property type="molecule type" value="Genomic_DNA"/>
</dbReference>
<keyword evidence="3" id="KW-0808">Transferase</keyword>
<accession>A0ABV1QJN8</accession>
<proteinExistence type="predicted"/>
<evidence type="ECO:0000259" key="7">
    <source>
        <dbReference type="Pfam" id="PF16822"/>
    </source>
</evidence>
<name>A0ABV1QJN8_9HYPH</name>
<comment type="subcellular location">
    <subcellularLocation>
        <location evidence="1">Periplasm</location>
    </subcellularLocation>
</comment>
<comment type="caution">
    <text evidence="8">The sequence shown here is derived from an EMBL/GenBank/DDBJ whole genome shotgun (WGS) entry which is preliminary data.</text>
</comment>
<dbReference type="Proteomes" id="UP001480955">
    <property type="component" value="Unassembled WGS sequence"/>
</dbReference>
<evidence type="ECO:0000256" key="6">
    <source>
        <dbReference type="ARBA" id="ARBA00022841"/>
    </source>
</evidence>
<dbReference type="RefSeq" id="WP_350393150.1">
    <property type="nucleotide sequence ID" value="NZ_JBELQE010000043.1"/>
</dbReference>
<evidence type="ECO:0000256" key="1">
    <source>
        <dbReference type="ARBA" id="ARBA00004418"/>
    </source>
</evidence>
<comment type="pathway">
    <text evidence="2">Glycan biosynthesis; alginate biosynthesis.</text>
</comment>